<dbReference type="Gene3D" id="2.120.10.30">
    <property type="entry name" value="TolB, C-terminal domain"/>
    <property type="match status" value="1"/>
</dbReference>
<dbReference type="EMBL" id="CAJNOK010013701">
    <property type="protein sequence ID" value="CAF1189753.1"/>
    <property type="molecule type" value="Genomic_DNA"/>
</dbReference>
<dbReference type="SUPFAM" id="SSF141571">
    <property type="entry name" value="Pentapeptide repeat-like"/>
    <property type="match status" value="1"/>
</dbReference>
<dbReference type="AlphaFoldDB" id="A0A8S2EFB4"/>
<dbReference type="InterPro" id="IPR001258">
    <property type="entry name" value="NHL_repeat"/>
</dbReference>
<dbReference type="CDD" id="cd05819">
    <property type="entry name" value="NHL"/>
    <property type="match status" value="1"/>
</dbReference>
<accession>A0A8S2EFB4</accession>
<evidence type="ECO:0000256" key="2">
    <source>
        <dbReference type="ARBA" id="ARBA00022737"/>
    </source>
</evidence>
<evidence type="ECO:0000313" key="5">
    <source>
        <dbReference type="EMBL" id="CAF4000804.1"/>
    </source>
</evidence>
<dbReference type="SUPFAM" id="SSF63829">
    <property type="entry name" value="Calcium-dependent phosphotriesterase"/>
    <property type="match status" value="1"/>
</dbReference>
<dbReference type="Pfam" id="PF00805">
    <property type="entry name" value="Pentapeptide"/>
    <property type="match status" value="1"/>
</dbReference>
<sequence>MRRGWCLQFLKQHGMIGTSLVESVDSRLSETTTRLGEHVIKLTGLSIDSICFRSEATNVTKLDMNGIQFDLLSMSNTSFENVNLDSTTYTDSRVSQVMLQHSTLKEASFNSTTLNHLKFRYSNLNNVTFSDAKLDDINFTKVDLKNANFSGSTLANIDFTSVNLQNASFTDTVVLSSKFIDTSFEGAHFNNVSFSSDINITALNLTVEQVAGIQVITTKPLSCEPFLRPPSGTCSKPTWSKNATTLIDIGTKSWKPHEIFMDPNDNLYVADKNNHRIVMFPNGFNIGTTVVRDIEANDVFADSGGNIFIPTSNPNGLIQKWKLNSIERGVILANVSGQPLGIFVSNKGNIYVTEHTSNNRSRILKYPNSTYEQIVIYTRQALPEGLFVDQCENVYWVDEGFHQVKKFNNHSARGEVVAGVPFIPGNSSQHLNGPRDIILDAYGNLYITDRNNHRIQRKSGNTTETIAGITGTAGSTKTQLKFPQSLAFDSYWNLYVSGTDNERIQIFQ</sequence>
<dbReference type="Proteomes" id="UP000677228">
    <property type="component" value="Unassembled WGS sequence"/>
</dbReference>
<dbReference type="Gene3D" id="2.160.20.80">
    <property type="entry name" value="E3 ubiquitin-protein ligase SopA"/>
    <property type="match status" value="1"/>
</dbReference>
<dbReference type="PANTHER" id="PTHR10680:SF14">
    <property type="entry name" value="PEPTIDYL-GLYCINE ALPHA-AMIDATING MONOOXYGENASE"/>
    <property type="match status" value="1"/>
</dbReference>
<name>A0A8S2EFB4_9BILA</name>
<evidence type="ECO:0000313" key="4">
    <source>
        <dbReference type="EMBL" id="CAF1189753.1"/>
    </source>
</evidence>
<keyword evidence="1" id="KW-0732">Signal</keyword>
<organism evidence="4 6">
    <name type="scientific">Didymodactylos carnosus</name>
    <dbReference type="NCBI Taxonomy" id="1234261"/>
    <lineage>
        <taxon>Eukaryota</taxon>
        <taxon>Metazoa</taxon>
        <taxon>Spiralia</taxon>
        <taxon>Gnathifera</taxon>
        <taxon>Rotifera</taxon>
        <taxon>Eurotatoria</taxon>
        <taxon>Bdelloidea</taxon>
        <taxon>Philodinida</taxon>
        <taxon>Philodinidae</taxon>
        <taxon>Didymodactylos</taxon>
    </lineage>
</organism>
<dbReference type="Proteomes" id="UP000682733">
    <property type="component" value="Unassembled WGS sequence"/>
</dbReference>
<protein>
    <submittedName>
        <fullName evidence="4">Uncharacterized protein</fullName>
    </submittedName>
</protein>
<reference evidence="4" key="1">
    <citation type="submission" date="2021-02" db="EMBL/GenBank/DDBJ databases">
        <authorList>
            <person name="Nowell W R."/>
        </authorList>
    </citation>
    <scope>NUCLEOTIDE SEQUENCE</scope>
</reference>
<keyword evidence="3" id="KW-0325">Glycoprotein</keyword>
<evidence type="ECO:0000256" key="1">
    <source>
        <dbReference type="ARBA" id="ARBA00022729"/>
    </source>
</evidence>
<dbReference type="PANTHER" id="PTHR10680">
    <property type="entry name" value="PEPTIDYL-GLYCINE ALPHA-AMIDATING MONOOXYGENASE"/>
    <property type="match status" value="1"/>
</dbReference>
<dbReference type="Pfam" id="PF13599">
    <property type="entry name" value="Pentapeptide_4"/>
    <property type="match status" value="1"/>
</dbReference>
<keyword evidence="2" id="KW-0677">Repeat</keyword>
<evidence type="ECO:0000256" key="3">
    <source>
        <dbReference type="ARBA" id="ARBA00023180"/>
    </source>
</evidence>
<dbReference type="InterPro" id="IPR001646">
    <property type="entry name" value="5peptide_repeat"/>
</dbReference>
<evidence type="ECO:0000313" key="6">
    <source>
        <dbReference type="Proteomes" id="UP000677228"/>
    </source>
</evidence>
<dbReference type="EMBL" id="CAJOBA010035230">
    <property type="protein sequence ID" value="CAF4000804.1"/>
    <property type="molecule type" value="Genomic_DNA"/>
</dbReference>
<dbReference type="Gene3D" id="2.40.10.500">
    <property type="match status" value="1"/>
</dbReference>
<proteinExistence type="predicted"/>
<comment type="caution">
    <text evidence="4">The sequence shown here is derived from an EMBL/GenBank/DDBJ whole genome shotgun (WGS) entry which is preliminary data.</text>
</comment>
<dbReference type="InterPro" id="IPR011042">
    <property type="entry name" value="6-blade_b-propeller_TolB-like"/>
</dbReference>
<gene>
    <name evidence="4" type="ORF">OVA965_LOCUS23476</name>
    <name evidence="5" type="ORF">TMI583_LOCUS24195</name>
</gene>
<dbReference type="Pfam" id="PF01436">
    <property type="entry name" value="NHL"/>
    <property type="match status" value="2"/>
</dbReference>